<comment type="caution">
    <text evidence="2">The sequence shown here is derived from an EMBL/GenBank/DDBJ whole genome shotgun (WGS) entry which is preliminary data.</text>
</comment>
<evidence type="ECO:0000313" key="3">
    <source>
        <dbReference type="Proteomes" id="UP001160148"/>
    </source>
</evidence>
<dbReference type="Proteomes" id="UP001160148">
    <property type="component" value="Unassembled WGS sequence"/>
</dbReference>
<name>A0AAV0VZC4_9HEMI</name>
<feature type="compositionally biased region" description="Low complexity" evidence="1">
    <location>
        <begin position="17"/>
        <end position="32"/>
    </location>
</feature>
<evidence type="ECO:0000256" key="1">
    <source>
        <dbReference type="SAM" id="MobiDB-lite"/>
    </source>
</evidence>
<reference evidence="2 3" key="1">
    <citation type="submission" date="2023-01" db="EMBL/GenBank/DDBJ databases">
        <authorList>
            <person name="Whitehead M."/>
        </authorList>
    </citation>
    <scope>NUCLEOTIDE SEQUENCE [LARGE SCALE GENOMIC DNA]</scope>
</reference>
<gene>
    <name evidence="2" type="ORF">MEUPH1_LOCUS6153</name>
</gene>
<dbReference type="AlphaFoldDB" id="A0AAV0VZC4"/>
<proteinExistence type="predicted"/>
<organism evidence="2 3">
    <name type="scientific">Macrosiphum euphorbiae</name>
    <name type="common">potato aphid</name>
    <dbReference type="NCBI Taxonomy" id="13131"/>
    <lineage>
        <taxon>Eukaryota</taxon>
        <taxon>Metazoa</taxon>
        <taxon>Ecdysozoa</taxon>
        <taxon>Arthropoda</taxon>
        <taxon>Hexapoda</taxon>
        <taxon>Insecta</taxon>
        <taxon>Pterygota</taxon>
        <taxon>Neoptera</taxon>
        <taxon>Paraneoptera</taxon>
        <taxon>Hemiptera</taxon>
        <taxon>Sternorrhyncha</taxon>
        <taxon>Aphidomorpha</taxon>
        <taxon>Aphidoidea</taxon>
        <taxon>Aphididae</taxon>
        <taxon>Macrosiphini</taxon>
        <taxon>Macrosiphum</taxon>
    </lineage>
</organism>
<feature type="region of interest" description="Disordered" evidence="1">
    <location>
        <begin position="1"/>
        <end position="34"/>
    </location>
</feature>
<protein>
    <submittedName>
        <fullName evidence="2">Uncharacterized protein</fullName>
    </submittedName>
</protein>
<keyword evidence="3" id="KW-1185">Reference proteome</keyword>
<dbReference type="EMBL" id="CARXXK010000001">
    <property type="protein sequence ID" value="CAI6349611.1"/>
    <property type="molecule type" value="Genomic_DNA"/>
</dbReference>
<evidence type="ECO:0000313" key="2">
    <source>
        <dbReference type="EMBL" id="CAI6349611.1"/>
    </source>
</evidence>
<sequence length="168" mass="18237">MNNSARNLGLVSPRTPNPSKRNLSSSSQSPSLTDKKSKVFITPNHFAVLATNDSCDQEAAATSASNSMDALPANQPHNVQVRDPVIPPIFVKNIENFSSFNTILTNITSPKGFICSSSSAYLKVIPSSRINYNKIIDYLHEINASFHSHTPVTSAPIESLLETCTIPH</sequence>
<accession>A0AAV0VZC4</accession>